<organism evidence="3 4">
    <name type="scientific">Rhizoctonia solani</name>
    <dbReference type="NCBI Taxonomy" id="456999"/>
    <lineage>
        <taxon>Eukaryota</taxon>
        <taxon>Fungi</taxon>
        <taxon>Dikarya</taxon>
        <taxon>Basidiomycota</taxon>
        <taxon>Agaricomycotina</taxon>
        <taxon>Agaricomycetes</taxon>
        <taxon>Cantharellales</taxon>
        <taxon>Ceratobasidiaceae</taxon>
        <taxon>Rhizoctonia</taxon>
    </lineage>
</organism>
<feature type="region of interest" description="Disordered" evidence="2">
    <location>
        <begin position="64"/>
        <end position="100"/>
    </location>
</feature>
<feature type="compositionally biased region" description="Acidic residues" evidence="2">
    <location>
        <begin position="80"/>
        <end position="91"/>
    </location>
</feature>
<dbReference type="EMBL" id="CAJNJQ010006597">
    <property type="protein sequence ID" value="CAE7232528.1"/>
    <property type="molecule type" value="Genomic_DNA"/>
</dbReference>
<reference evidence="3" key="1">
    <citation type="submission" date="2021-01" db="EMBL/GenBank/DDBJ databases">
        <authorList>
            <person name="Kaushik A."/>
        </authorList>
    </citation>
    <scope>NUCLEOTIDE SEQUENCE</scope>
    <source>
        <strain evidence="3">AG5</strain>
    </source>
</reference>
<dbReference type="Proteomes" id="UP000663827">
    <property type="component" value="Unassembled WGS sequence"/>
</dbReference>
<feature type="coiled-coil region" evidence="1">
    <location>
        <begin position="209"/>
        <end position="236"/>
    </location>
</feature>
<sequence length="251" mass="27895">MPSKKPAPTTPASPKAPKRRASATPVAPQAPKRAKRVTVVPDSSDEEPSPGILAKAKAIVVKLATPKSMPKSRAKTNGGDTDDDEDDEDDAAAPGKKKPSVVETDAFSRGFFRGLAPATDAYYNKESNLIRLQCAEYDRAIALVEATIRLIDGRKFYLVTLRESEAKIPSSERPRFRKTRADEVALGVMRVEKDRETIQLNMVKFQSDMEIMRRELVDREKEYEEMRVEAENSEEQEELDKILGDMLNGGA</sequence>
<evidence type="ECO:0000313" key="4">
    <source>
        <dbReference type="Proteomes" id="UP000663827"/>
    </source>
</evidence>
<name>A0A8H3HU59_9AGAM</name>
<evidence type="ECO:0000256" key="1">
    <source>
        <dbReference type="SAM" id="Coils"/>
    </source>
</evidence>
<gene>
    <name evidence="3" type="ORF">RDB_LOCUS189783</name>
</gene>
<keyword evidence="1" id="KW-0175">Coiled coil</keyword>
<dbReference type="AlphaFoldDB" id="A0A8H3HU59"/>
<feature type="compositionally biased region" description="Low complexity" evidence="2">
    <location>
        <begin position="1"/>
        <end position="15"/>
    </location>
</feature>
<evidence type="ECO:0000256" key="2">
    <source>
        <dbReference type="SAM" id="MobiDB-lite"/>
    </source>
</evidence>
<evidence type="ECO:0000313" key="3">
    <source>
        <dbReference type="EMBL" id="CAE7232528.1"/>
    </source>
</evidence>
<comment type="caution">
    <text evidence="3">The sequence shown here is derived from an EMBL/GenBank/DDBJ whole genome shotgun (WGS) entry which is preliminary data.</text>
</comment>
<feature type="region of interest" description="Disordered" evidence="2">
    <location>
        <begin position="1"/>
        <end position="52"/>
    </location>
</feature>
<proteinExistence type="predicted"/>
<protein>
    <submittedName>
        <fullName evidence="3">Uncharacterized protein</fullName>
    </submittedName>
</protein>
<accession>A0A8H3HU59</accession>